<dbReference type="Gene3D" id="1.25.40.340">
    <property type="match status" value="1"/>
</dbReference>
<evidence type="ECO:0000256" key="5">
    <source>
        <dbReference type="SAM" id="MobiDB-lite"/>
    </source>
</evidence>
<dbReference type="GO" id="GO:0019563">
    <property type="term" value="P:glycerol catabolic process"/>
    <property type="evidence" value="ECO:0007669"/>
    <property type="project" value="TreeGrafter"/>
</dbReference>
<protein>
    <submittedName>
        <fullName evidence="8">Dihydroxyacetone kinase</fullName>
        <ecNumber evidence="8">2.7.1.29</ecNumber>
    </submittedName>
</protein>
<dbReference type="GO" id="GO:0005829">
    <property type="term" value="C:cytosol"/>
    <property type="evidence" value="ECO:0007669"/>
    <property type="project" value="TreeGrafter"/>
</dbReference>
<dbReference type="GO" id="GO:0005524">
    <property type="term" value="F:ATP binding"/>
    <property type="evidence" value="ECO:0007669"/>
    <property type="project" value="UniProtKB-KW"/>
</dbReference>
<gene>
    <name evidence="8" type="ORF">IW254_000970</name>
</gene>
<dbReference type="PROSITE" id="PS51481">
    <property type="entry name" value="DHAK"/>
    <property type="match status" value="1"/>
</dbReference>
<evidence type="ECO:0000256" key="1">
    <source>
        <dbReference type="ARBA" id="ARBA00022679"/>
    </source>
</evidence>
<evidence type="ECO:0000256" key="4">
    <source>
        <dbReference type="ARBA" id="ARBA00022840"/>
    </source>
</evidence>
<keyword evidence="4" id="KW-0067">ATP-binding</keyword>
<comment type="caution">
    <text evidence="8">The sequence shown here is derived from an EMBL/GenBank/DDBJ whole genome shotgun (WGS) entry which is preliminary data.</text>
</comment>
<dbReference type="Gene3D" id="3.30.1180.20">
    <property type="entry name" value="Dihydroxyacetone kinase, domain 2"/>
    <property type="match status" value="1"/>
</dbReference>
<dbReference type="FunFam" id="3.40.50.10440:FF:000001">
    <property type="entry name" value="Dihydroxyacetone kinase, DhaK subunit"/>
    <property type="match status" value="1"/>
</dbReference>
<evidence type="ECO:0000259" key="7">
    <source>
        <dbReference type="PROSITE" id="PS51481"/>
    </source>
</evidence>
<reference evidence="8" key="1">
    <citation type="submission" date="2020-11" db="EMBL/GenBank/DDBJ databases">
        <title>Sequencing the genomes of 1000 actinobacteria strains.</title>
        <authorList>
            <person name="Klenk H.-P."/>
        </authorList>
    </citation>
    <scope>NUCLEOTIDE SEQUENCE</scope>
    <source>
        <strain evidence="8">DSM 45632</strain>
    </source>
</reference>
<dbReference type="PANTHER" id="PTHR28629">
    <property type="entry name" value="TRIOKINASE/FMN CYCLASE"/>
    <property type="match status" value="1"/>
</dbReference>
<dbReference type="NCBIfam" id="NF011049">
    <property type="entry name" value="PRK14479.1"/>
    <property type="match status" value="1"/>
</dbReference>
<evidence type="ECO:0000313" key="9">
    <source>
        <dbReference type="Proteomes" id="UP000658613"/>
    </source>
</evidence>
<keyword evidence="9" id="KW-1185">Reference proteome</keyword>
<dbReference type="FunFam" id="3.30.1180.20:FF:000001">
    <property type="entry name" value="Dihydroxyacetone kinase 1"/>
    <property type="match status" value="1"/>
</dbReference>
<keyword evidence="3 8" id="KW-0418">Kinase</keyword>
<dbReference type="Proteomes" id="UP000658613">
    <property type="component" value="Unassembled WGS sequence"/>
</dbReference>
<feature type="region of interest" description="Disordered" evidence="5">
    <location>
        <begin position="1"/>
        <end position="26"/>
    </location>
</feature>
<dbReference type="EC" id="2.7.1.29" evidence="8"/>
<dbReference type="GO" id="GO:0004371">
    <property type="term" value="F:glycerone kinase activity"/>
    <property type="evidence" value="ECO:0007669"/>
    <property type="project" value="UniProtKB-EC"/>
</dbReference>
<sequence length="599" mass="62111">MAAKKKSGKAGSAPANKKPDTFKSFRNETGDFMEEALAGLVAAHPCAQWHSEGFIGVAADQSGKSSSAKSKRKKRVAVVSGGGSGHEPMHAGFVGDGMLDAACPGLLFTSPNAVQITAATQWADRGKGVVHVVKNYTGDVMNFTVAANSVDGDVATVIVADDVATEIDNDDSPGRRGTGATILVEKVAGAAAERGDELARVAKLAQKTADQSRSMAVALQAGHLPTSDRQTFDLEEKEIEIGVGIHGEPGVERRKQTKGKKKPNARDLVSELLTGIIDSLNDAGVTVKDGTGVVLLVNGLGGTSELELDLVFGEALAQLADRGIKVKRGLRGSLVTSLNMAGISLTVTKVNKEMLELIDAPTSAPAWPAVAVNPKVASAHMDDDFDQPSSGKKNAWLSAFTDRLKSSTDDLTELDRIAGDGDFGHNIHAAFGDISTPLKGSDAAIFEFFAHRMLVRAGGTSGAVLGTFFREMSDAFADAEVDSRTATAEEFAAVLAKGLNEGVAAIVDLGGAKEGDNTLIDALVPATKAATKIAKGSPDSISGVLDGVLSKAIKGAQSTRGMQAKKGRASYLGESAADVPDPGAIAITWLFGDADMKDF</sequence>
<evidence type="ECO:0000256" key="3">
    <source>
        <dbReference type="ARBA" id="ARBA00022777"/>
    </source>
</evidence>
<dbReference type="Gene3D" id="3.40.50.10440">
    <property type="entry name" value="Dihydroxyacetone kinase, domain 1"/>
    <property type="match status" value="1"/>
</dbReference>
<dbReference type="Pfam" id="PF02734">
    <property type="entry name" value="Dak2"/>
    <property type="match status" value="1"/>
</dbReference>
<name>A0A931E1F2_9CORY</name>
<evidence type="ECO:0000256" key="2">
    <source>
        <dbReference type="ARBA" id="ARBA00022741"/>
    </source>
</evidence>
<evidence type="ECO:0000259" key="6">
    <source>
        <dbReference type="PROSITE" id="PS51480"/>
    </source>
</evidence>
<dbReference type="PROSITE" id="PS51480">
    <property type="entry name" value="DHAL"/>
    <property type="match status" value="1"/>
</dbReference>
<proteinExistence type="predicted"/>
<keyword evidence="2" id="KW-0547">Nucleotide-binding</keyword>
<dbReference type="AlphaFoldDB" id="A0A931E1F2"/>
<dbReference type="SUPFAM" id="SSF82549">
    <property type="entry name" value="DAK1/DegV-like"/>
    <property type="match status" value="1"/>
</dbReference>
<organism evidence="8 9">
    <name type="scientific">Corynebacterium aquatimens</name>
    <dbReference type="NCBI Taxonomy" id="1190508"/>
    <lineage>
        <taxon>Bacteria</taxon>
        <taxon>Bacillati</taxon>
        <taxon>Actinomycetota</taxon>
        <taxon>Actinomycetes</taxon>
        <taxon>Mycobacteriales</taxon>
        <taxon>Corynebacteriaceae</taxon>
        <taxon>Corynebacterium</taxon>
    </lineage>
</organism>
<feature type="region of interest" description="Disordered" evidence="5">
    <location>
        <begin position="60"/>
        <end position="84"/>
    </location>
</feature>
<dbReference type="RefSeq" id="WP_196824465.1">
    <property type="nucleotide sequence ID" value="NZ_CP046980.1"/>
</dbReference>
<dbReference type="SMART" id="SM01120">
    <property type="entry name" value="Dak2"/>
    <property type="match status" value="1"/>
</dbReference>
<accession>A0A931E1F2</accession>
<dbReference type="InterPro" id="IPR036117">
    <property type="entry name" value="DhaL_dom_sf"/>
</dbReference>
<dbReference type="InterPro" id="IPR004007">
    <property type="entry name" value="DhaL_dom"/>
</dbReference>
<keyword evidence="1 8" id="KW-0808">Transferase</keyword>
<dbReference type="SUPFAM" id="SSF101473">
    <property type="entry name" value="DhaL-like"/>
    <property type="match status" value="1"/>
</dbReference>
<dbReference type="Pfam" id="PF02733">
    <property type="entry name" value="Dak1"/>
    <property type="match status" value="1"/>
</dbReference>
<dbReference type="InterPro" id="IPR050861">
    <property type="entry name" value="Dihydroxyacetone_Kinase"/>
</dbReference>
<evidence type="ECO:0000313" key="8">
    <source>
        <dbReference type="EMBL" id="MBG6122001.1"/>
    </source>
</evidence>
<feature type="compositionally biased region" description="Basic and acidic residues" evidence="5">
    <location>
        <begin position="17"/>
        <end position="26"/>
    </location>
</feature>
<dbReference type="InterPro" id="IPR004006">
    <property type="entry name" value="DhaK_dom"/>
</dbReference>
<dbReference type="PANTHER" id="PTHR28629:SF4">
    <property type="entry name" value="TRIOKINASE_FMN CYCLASE"/>
    <property type="match status" value="1"/>
</dbReference>
<feature type="domain" description="DhaK" evidence="7">
    <location>
        <begin position="28"/>
        <end position="367"/>
    </location>
</feature>
<feature type="domain" description="DhaL" evidence="6">
    <location>
        <begin position="391"/>
        <end position="596"/>
    </location>
</feature>
<dbReference type="EMBL" id="JADOUE010000001">
    <property type="protein sequence ID" value="MBG6122001.1"/>
    <property type="molecule type" value="Genomic_DNA"/>
</dbReference>